<dbReference type="Proteomes" id="UP000029738">
    <property type="component" value="Unassembled WGS sequence"/>
</dbReference>
<gene>
    <name evidence="2" type="ORF">DA73_0234950</name>
    <name evidence="1" type="ORF">DA73_0400035225</name>
</gene>
<protein>
    <submittedName>
        <fullName evidence="2">Uncharacterized protein</fullName>
    </submittedName>
</protein>
<dbReference type="EMBL" id="JHEG02000059">
    <property type="protein sequence ID" value="KIE06562.1"/>
    <property type="molecule type" value="Genomic_DNA"/>
</dbReference>
<evidence type="ECO:0000313" key="1">
    <source>
        <dbReference type="EMBL" id="KAF3890128.1"/>
    </source>
</evidence>
<accession>A0A0C1MWA6</accession>
<comment type="caution">
    <text evidence="2">The sequence shown here is derived from an EMBL/GenBank/DDBJ whole genome shotgun (WGS) entry which is preliminary data.</text>
</comment>
<sequence length="66" mass="6902">MSAKVSCTVLRGGESGNAQTLPDRLPGAMVIASCSYSLLLKNFTIGWIAIRLKPLLALAGIADNVN</sequence>
<organism evidence="2">
    <name type="scientific">Tolypothrix bouteillei VB521301</name>
    <dbReference type="NCBI Taxonomy" id="1479485"/>
    <lineage>
        <taxon>Bacteria</taxon>
        <taxon>Bacillati</taxon>
        <taxon>Cyanobacteriota</taxon>
        <taxon>Cyanophyceae</taxon>
        <taxon>Nostocales</taxon>
        <taxon>Tolypothrichaceae</taxon>
        <taxon>Tolypothrix</taxon>
    </lineage>
</organism>
<keyword evidence="3" id="KW-1185">Reference proteome</keyword>
<dbReference type="AlphaFoldDB" id="A0A0C1MWA6"/>
<evidence type="ECO:0000313" key="2">
    <source>
        <dbReference type="EMBL" id="KIE06562.1"/>
    </source>
</evidence>
<dbReference type="RefSeq" id="WP_038092787.1">
    <property type="nucleotide sequence ID" value="NZ_JHEG04000001.1"/>
</dbReference>
<reference evidence="2" key="1">
    <citation type="journal article" date="2015" name="Genome Announc.">
        <title>Draft Genome Sequence of Tolypothrix boutellei Strain VB521301.</title>
        <authorList>
            <person name="Chandrababunaidu M.M."/>
            <person name="Singh D."/>
            <person name="Sen D."/>
            <person name="Bhan S."/>
            <person name="Das S."/>
            <person name="Gupta A."/>
            <person name="Adhikary S.P."/>
            <person name="Tripathy S."/>
        </authorList>
    </citation>
    <scope>NUCLEOTIDE SEQUENCE</scope>
    <source>
        <strain evidence="2">VB521301</strain>
    </source>
</reference>
<reference evidence="1" key="2">
    <citation type="submission" date="2019-11" db="EMBL/GenBank/DDBJ databases">
        <title>Improved Assembly of Tolypothrix boutellei genome.</title>
        <authorList>
            <person name="Sarangi A.N."/>
            <person name="Mukherjee M."/>
            <person name="Ghosh S."/>
            <person name="Singh D."/>
            <person name="Das A."/>
            <person name="Kant S."/>
            <person name="Prusty A."/>
            <person name="Tripathy S."/>
        </authorList>
    </citation>
    <scope>NUCLEOTIDE SEQUENCE</scope>
    <source>
        <strain evidence="1">VB521301</strain>
    </source>
</reference>
<dbReference type="STRING" id="1479485.DA73_0234950"/>
<name>A0A0C1MWA6_9CYAN</name>
<evidence type="ECO:0000313" key="3">
    <source>
        <dbReference type="Proteomes" id="UP000029738"/>
    </source>
</evidence>
<dbReference type="EMBL" id="JHEG04000001">
    <property type="protein sequence ID" value="KAF3890128.1"/>
    <property type="molecule type" value="Genomic_DNA"/>
</dbReference>
<proteinExistence type="predicted"/>